<keyword evidence="8" id="KW-1185">Reference proteome</keyword>
<comment type="similarity">
    <text evidence="4">Belongs to the cyclic nucleotide phosphodiesterase class-III family.</text>
</comment>
<dbReference type="PANTHER" id="PTHR42988">
    <property type="entry name" value="PHOSPHOHYDROLASE"/>
    <property type="match status" value="1"/>
</dbReference>
<dbReference type="InterPro" id="IPR004843">
    <property type="entry name" value="Calcineurin-like_PHP"/>
</dbReference>
<dbReference type="Pfam" id="PF00149">
    <property type="entry name" value="Metallophos"/>
    <property type="match status" value="1"/>
</dbReference>
<dbReference type="GO" id="GO:0016787">
    <property type="term" value="F:hydrolase activity"/>
    <property type="evidence" value="ECO:0007669"/>
    <property type="project" value="UniProtKB-KW"/>
</dbReference>
<gene>
    <name evidence="7" type="ORF">G5C51_31875</name>
</gene>
<feature type="domain" description="Calcineurin-like phosphoesterase" evidence="6">
    <location>
        <begin position="4"/>
        <end position="203"/>
    </location>
</feature>
<dbReference type="PANTHER" id="PTHR42988:SF2">
    <property type="entry name" value="CYCLIC NUCLEOTIDE PHOSPHODIESTERASE CBUA0032-RELATED"/>
    <property type="match status" value="1"/>
</dbReference>
<name>A0A6G4U8H2_9ACTN</name>
<keyword evidence="3" id="KW-0408">Iron</keyword>
<evidence type="ECO:0000313" key="7">
    <source>
        <dbReference type="EMBL" id="NGN68484.1"/>
    </source>
</evidence>
<proteinExistence type="inferred from homology"/>
<evidence type="ECO:0000256" key="3">
    <source>
        <dbReference type="ARBA" id="ARBA00023004"/>
    </source>
</evidence>
<dbReference type="AlphaFoldDB" id="A0A6G4U8H2"/>
<evidence type="ECO:0000259" key="6">
    <source>
        <dbReference type="Pfam" id="PF00149"/>
    </source>
</evidence>
<dbReference type="InterPro" id="IPR050884">
    <property type="entry name" value="CNP_phosphodiesterase-III"/>
</dbReference>
<dbReference type="Proteomes" id="UP000481583">
    <property type="component" value="Unassembled WGS sequence"/>
</dbReference>
<dbReference type="RefSeq" id="WP_165242479.1">
    <property type="nucleotide sequence ID" value="NZ_JAAKZV010000208.1"/>
</dbReference>
<evidence type="ECO:0000256" key="2">
    <source>
        <dbReference type="ARBA" id="ARBA00022801"/>
    </source>
</evidence>
<evidence type="ECO:0000256" key="4">
    <source>
        <dbReference type="ARBA" id="ARBA00025742"/>
    </source>
</evidence>
<organism evidence="7 8">
    <name type="scientific">Streptomyces coryli</name>
    <dbReference type="NCBI Taxonomy" id="1128680"/>
    <lineage>
        <taxon>Bacteria</taxon>
        <taxon>Bacillati</taxon>
        <taxon>Actinomycetota</taxon>
        <taxon>Actinomycetes</taxon>
        <taxon>Kitasatosporales</taxon>
        <taxon>Streptomycetaceae</taxon>
        <taxon>Streptomyces</taxon>
    </lineage>
</organism>
<dbReference type="SUPFAM" id="SSF56300">
    <property type="entry name" value="Metallo-dependent phosphatases"/>
    <property type="match status" value="1"/>
</dbReference>
<dbReference type="InterPro" id="IPR029052">
    <property type="entry name" value="Metallo-depent_PP-like"/>
</dbReference>
<keyword evidence="1" id="KW-0479">Metal-binding</keyword>
<evidence type="ECO:0000313" key="8">
    <source>
        <dbReference type="Proteomes" id="UP000481583"/>
    </source>
</evidence>
<accession>A0A6G4U8H2</accession>
<keyword evidence="2" id="KW-0378">Hydrolase</keyword>
<dbReference type="GO" id="GO:0046872">
    <property type="term" value="F:metal ion binding"/>
    <property type="evidence" value="ECO:0007669"/>
    <property type="project" value="UniProtKB-KW"/>
</dbReference>
<evidence type="ECO:0000256" key="1">
    <source>
        <dbReference type="ARBA" id="ARBA00022723"/>
    </source>
</evidence>
<reference evidence="7 8" key="1">
    <citation type="submission" date="2020-02" db="EMBL/GenBank/DDBJ databases">
        <title>Whole-genome analyses of novel actinobacteria.</title>
        <authorList>
            <person name="Sahin N."/>
        </authorList>
    </citation>
    <scope>NUCLEOTIDE SEQUENCE [LARGE SCALE GENOMIC DNA]</scope>
    <source>
        <strain evidence="7 8">A7024</strain>
    </source>
</reference>
<protein>
    <submittedName>
        <fullName evidence="7">Phosphodiesterase</fullName>
    </submittedName>
</protein>
<dbReference type="Gene3D" id="3.60.21.10">
    <property type="match status" value="1"/>
</dbReference>
<evidence type="ECO:0000256" key="5">
    <source>
        <dbReference type="SAM" id="MobiDB-lite"/>
    </source>
</evidence>
<dbReference type="EMBL" id="JAAKZV010000208">
    <property type="protein sequence ID" value="NGN68484.1"/>
    <property type="molecule type" value="Genomic_DNA"/>
</dbReference>
<comment type="caution">
    <text evidence="7">The sequence shown here is derived from an EMBL/GenBank/DDBJ whole genome shotgun (WGS) entry which is preliminary data.</text>
</comment>
<feature type="region of interest" description="Disordered" evidence="5">
    <location>
        <begin position="86"/>
        <end position="108"/>
    </location>
</feature>
<sequence>MHLLAHISDPHIDGTDRATERATRVMDYVRSLPRQPDAVLVSGDIAHRAEPAEYEEAARIFAAGAQPVIMTPGNHDLRAPYRKVLLGDGDGGDGRDGGDSDNDGEAPINSLHHIGDLALLACDSSIPGRGEGLLEPATLDWISDSLDSLGPDTPALLAFHHPPVRLHHPYIDGIMLRNGDELAALIADRPQVLAVLVGHAHTPAATTFAGRPLLVAPGVHTTLNLPWQEADHPVDRDLPPGLAFHVIDDDRRITTHFRVVP</sequence>